<dbReference type="Gene3D" id="3.40.50.300">
    <property type="entry name" value="P-loop containing nucleotide triphosphate hydrolases"/>
    <property type="match status" value="3"/>
</dbReference>
<dbReference type="Proteomes" id="UP000694843">
    <property type="component" value="Unplaced"/>
</dbReference>
<dbReference type="KEGG" id="hazt:108675220"/>
<protein>
    <submittedName>
        <fullName evidence="2">Uncharacterized protein LOC108675220</fullName>
    </submittedName>
</protein>
<name>A0A8B7NY50_HYAAZ</name>
<reference evidence="2" key="1">
    <citation type="submission" date="2025-08" db="UniProtKB">
        <authorList>
            <consortium name="RefSeq"/>
        </authorList>
    </citation>
    <scope>IDENTIFICATION</scope>
    <source>
        <tissue evidence="2">Whole organism</tissue>
    </source>
</reference>
<evidence type="ECO:0000313" key="1">
    <source>
        <dbReference type="Proteomes" id="UP000694843"/>
    </source>
</evidence>
<dbReference type="GO" id="GO:0001517">
    <property type="term" value="F:N-acetylglucosamine 6-O-sulfotransferase activity"/>
    <property type="evidence" value="ECO:0007669"/>
    <property type="project" value="TreeGrafter"/>
</dbReference>
<keyword evidence="1" id="KW-1185">Reference proteome</keyword>
<accession>A0A8B7NY50</accession>
<dbReference type="RefSeq" id="XP_018018698.1">
    <property type="nucleotide sequence ID" value="XM_018163209.2"/>
</dbReference>
<dbReference type="GO" id="GO:0006044">
    <property type="term" value="P:N-acetylglucosamine metabolic process"/>
    <property type="evidence" value="ECO:0007669"/>
    <property type="project" value="TreeGrafter"/>
</dbReference>
<dbReference type="GO" id="GO:0006790">
    <property type="term" value="P:sulfur compound metabolic process"/>
    <property type="evidence" value="ECO:0007669"/>
    <property type="project" value="TreeGrafter"/>
</dbReference>
<dbReference type="Pfam" id="PF13469">
    <property type="entry name" value="Sulfotransfer_3"/>
    <property type="match status" value="1"/>
</dbReference>
<dbReference type="GeneID" id="108675220"/>
<dbReference type="OrthoDB" id="6138663at2759"/>
<organism evidence="1 2">
    <name type="scientific">Hyalella azteca</name>
    <name type="common">Amphipod</name>
    <dbReference type="NCBI Taxonomy" id="294128"/>
    <lineage>
        <taxon>Eukaryota</taxon>
        <taxon>Metazoa</taxon>
        <taxon>Ecdysozoa</taxon>
        <taxon>Arthropoda</taxon>
        <taxon>Crustacea</taxon>
        <taxon>Multicrustacea</taxon>
        <taxon>Malacostraca</taxon>
        <taxon>Eumalacostraca</taxon>
        <taxon>Peracarida</taxon>
        <taxon>Amphipoda</taxon>
        <taxon>Senticaudata</taxon>
        <taxon>Talitrida</taxon>
        <taxon>Talitroidea</taxon>
        <taxon>Hyalellidae</taxon>
        <taxon>Hyalella</taxon>
    </lineage>
</organism>
<dbReference type="InterPro" id="IPR051135">
    <property type="entry name" value="Gal/GlcNAc/GalNAc_ST"/>
</dbReference>
<dbReference type="PANTHER" id="PTHR10704:SF44">
    <property type="entry name" value="LD35051P-RELATED"/>
    <property type="match status" value="1"/>
</dbReference>
<proteinExistence type="predicted"/>
<evidence type="ECO:0000313" key="2">
    <source>
        <dbReference type="RefSeq" id="XP_018018698.1"/>
    </source>
</evidence>
<dbReference type="PANTHER" id="PTHR10704">
    <property type="entry name" value="CARBOHYDRATE SULFOTRANSFERASE"/>
    <property type="match status" value="1"/>
</dbReference>
<dbReference type="AlphaFoldDB" id="A0A8B7NY50"/>
<sequence>MVMPNFQHLKVIYLSRDPRAQVLSRDEVFHIHKSEFTEECVKVEADVFAFRRLSQLFPGQFYFMRYEDFCQQPLEEALQLWKFIRTDHNATMPEEWQDFLTSHDQTKTVVEGQIKRFQYSTYRNSSTQWYKWREEKNITLEDEVFHIHKSEFTEECVKVEADVFAFRRLSQLFPGQFYFMRYEDFCQHPLEEALQLWKFIRTDHNATMPEEWQDFLTSHDQTKTATIRLTLAHVELLMVMPNFQHLKVIYLSRDPRAQVLSRDEVFHIHKSEFTEECVKVEADVYAFRRLSQLFPGQFYFMRYEDFCQQPLVEALQLWKFIRTEHNATMPEEWQDFLTSHDQTKTAVEGQIKRFQYSTYRNSSTQWYKWREEKNITLESLLNVEEVCSTAMDRLGYIPLMNVENVKNLSLPFIRNYSCDFWNCWTHRF</sequence>
<dbReference type="SUPFAM" id="SSF52540">
    <property type="entry name" value="P-loop containing nucleoside triphosphate hydrolases"/>
    <property type="match status" value="2"/>
</dbReference>
<gene>
    <name evidence="2" type="primary">LOC108675220</name>
</gene>
<dbReference type="InterPro" id="IPR027417">
    <property type="entry name" value="P-loop_NTPase"/>
</dbReference>